<dbReference type="STRING" id="1907941.BKE30_12265"/>
<evidence type="ECO:0000256" key="3">
    <source>
        <dbReference type="ARBA" id="ARBA00022630"/>
    </source>
</evidence>
<dbReference type="PANTHER" id="PTHR42707">
    <property type="entry name" value="ACYL-COA DEHYDROGENASE"/>
    <property type="match status" value="1"/>
</dbReference>
<evidence type="ECO:0000256" key="4">
    <source>
        <dbReference type="ARBA" id="ARBA00022827"/>
    </source>
</evidence>
<evidence type="ECO:0000313" key="9">
    <source>
        <dbReference type="EMBL" id="ONG38531.1"/>
    </source>
</evidence>
<reference evidence="9 10" key="1">
    <citation type="submission" date="2016-10" db="EMBL/GenBank/DDBJ databases">
        <title>Draft Genome sequence of Alkanindiges sp. strain H1.</title>
        <authorList>
            <person name="Subhash Y."/>
            <person name="Lee S."/>
        </authorList>
    </citation>
    <scope>NUCLEOTIDE SEQUENCE [LARGE SCALE GENOMIC DNA]</scope>
    <source>
        <strain evidence="9 10">H1</strain>
    </source>
</reference>
<dbReference type="PANTHER" id="PTHR42707:SF3">
    <property type="entry name" value="ACYL-COA DEHYDROGENASE AIDB-RELATED"/>
    <property type="match status" value="1"/>
</dbReference>
<keyword evidence="5" id="KW-0560">Oxidoreductase</keyword>
<feature type="domain" description="Adaptive response protein AidB N-terminal" evidence="8">
    <location>
        <begin position="24"/>
        <end position="179"/>
    </location>
</feature>
<dbReference type="Pfam" id="PF00441">
    <property type="entry name" value="Acyl-CoA_dh_1"/>
    <property type="match status" value="1"/>
</dbReference>
<proteinExistence type="inferred from homology"/>
<protein>
    <submittedName>
        <fullName evidence="9">DNA alkylation response protein</fullName>
    </submittedName>
</protein>
<comment type="similarity">
    <text evidence="2 5">Belongs to the acyl-CoA dehydrogenase family.</text>
</comment>
<keyword evidence="3 5" id="KW-0285">Flavoprotein</keyword>
<dbReference type="InterPro" id="IPR052904">
    <property type="entry name" value="Acyl-CoA_dehydrogenase-like"/>
</dbReference>
<evidence type="ECO:0000256" key="1">
    <source>
        <dbReference type="ARBA" id="ARBA00001974"/>
    </source>
</evidence>
<feature type="domain" description="Acyl-CoA dehydrogenase/oxidase C-terminal" evidence="6">
    <location>
        <begin position="306"/>
        <end position="464"/>
    </location>
</feature>
<dbReference type="Gene3D" id="2.40.110.20">
    <property type="match status" value="1"/>
</dbReference>
<keyword evidence="4 5" id="KW-0274">FAD</keyword>
<dbReference type="AlphaFoldDB" id="A0A1S8CSY1"/>
<keyword evidence="10" id="KW-1185">Reference proteome</keyword>
<sequence>MHDSFPLHANAQVPAQAETHPVFNVSSELGDINLLTSDQALQEAVQREGAVWAMEDLSQFGALTGSREYLHLGYLANKYKPELDTHDRFGHRVDVVHYHPAYHELMRSAFAHQLHALPWVNPVAGAHVARAAKLLMQGQVEAGHICPTTMTFACIPSLRTTPKLAALWEDKILSAVYDPRNLPASQKNGLTVGMGMTEKQGGSDVRANTTFATPIDQHGPGESYETKTYEITGHKWFLSAPMCDLFLVLAKTEAGVSCFLVPRWRPDGTKNTLQVIRLKNKMGNVSNASSEVEFRGAFGWLVGDEGRGVATIIEMVSLTRFDCMIGSTAIMRMGLIQAIHHCQQRVAFGKKLIDQPLMQNLLADLTLEYEGALALTMRMARALDQQELDATNQHESLLARIATAIGKYWICKRTPNHSYEAMEVIGGSGVMEDSPMPRLYREAVINTIWEGSGNVQCLDVLRAMTKTPATVDAYFNEVRLALGKHALFDQAVSRLQAEFQNREYLEFRARHVGDQLAVVLQAALLLQHAPDSVSTAFCLSRLGQQGMHNYGSLPIGVNAKAIIHRTYQV</sequence>
<dbReference type="InterPro" id="IPR036250">
    <property type="entry name" value="AcylCo_DH-like_C"/>
</dbReference>
<dbReference type="InterPro" id="IPR041504">
    <property type="entry name" value="AidB_N"/>
</dbReference>
<dbReference type="SUPFAM" id="SSF56645">
    <property type="entry name" value="Acyl-CoA dehydrogenase NM domain-like"/>
    <property type="match status" value="1"/>
</dbReference>
<dbReference type="NCBIfam" id="NF008594">
    <property type="entry name" value="PRK11561.1"/>
    <property type="match status" value="1"/>
</dbReference>
<evidence type="ECO:0000313" key="10">
    <source>
        <dbReference type="Proteomes" id="UP000192132"/>
    </source>
</evidence>
<dbReference type="Pfam" id="PF18158">
    <property type="entry name" value="AidB_N"/>
    <property type="match status" value="1"/>
</dbReference>
<evidence type="ECO:0000256" key="2">
    <source>
        <dbReference type="ARBA" id="ARBA00009347"/>
    </source>
</evidence>
<evidence type="ECO:0000256" key="5">
    <source>
        <dbReference type="RuleBase" id="RU362125"/>
    </source>
</evidence>
<dbReference type="InterPro" id="IPR006089">
    <property type="entry name" value="Acyl-CoA_DH_CS"/>
</dbReference>
<feature type="domain" description="Acyl-CoA oxidase/dehydrogenase middle" evidence="7">
    <location>
        <begin position="194"/>
        <end position="295"/>
    </location>
</feature>
<dbReference type="Gene3D" id="1.20.140.10">
    <property type="entry name" value="Butyryl-CoA Dehydrogenase, subunit A, domain 3"/>
    <property type="match status" value="1"/>
</dbReference>
<dbReference type="Pfam" id="PF02770">
    <property type="entry name" value="Acyl-CoA_dh_M"/>
    <property type="match status" value="1"/>
</dbReference>
<comment type="caution">
    <text evidence="9">The sequence shown here is derived from an EMBL/GenBank/DDBJ whole genome shotgun (WGS) entry which is preliminary data.</text>
</comment>
<evidence type="ECO:0000259" key="7">
    <source>
        <dbReference type="Pfam" id="PF02770"/>
    </source>
</evidence>
<dbReference type="GO" id="GO:0003995">
    <property type="term" value="F:acyl-CoA dehydrogenase activity"/>
    <property type="evidence" value="ECO:0007669"/>
    <property type="project" value="InterPro"/>
</dbReference>
<dbReference type="InterPro" id="IPR009100">
    <property type="entry name" value="AcylCoA_DH/oxidase_NM_dom_sf"/>
</dbReference>
<comment type="cofactor">
    <cofactor evidence="1 5">
        <name>FAD</name>
        <dbReference type="ChEBI" id="CHEBI:57692"/>
    </cofactor>
</comment>
<dbReference type="EMBL" id="MLCN01000032">
    <property type="protein sequence ID" value="ONG38531.1"/>
    <property type="molecule type" value="Genomic_DNA"/>
</dbReference>
<evidence type="ECO:0000259" key="8">
    <source>
        <dbReference type="Pfam" id="PF18158"/>
    </source>
</evidence>
<dbReference type="InterPro" id="IPR006091">
    <property type="entry name" value="Acyl-CoA_Oxase/DH_mid-dom"/>
</dbReference>
<dbReference type="InterPro" id="IPR009075">
    <property type="entry name" value="AcylCo_DH/oxidase_C"/>
</dbReference>
<dbReference type="SUPFAM" id="SSF47203">
    <property type="entry name" value="Acyl-CoA dehydrogenase C-terminal domain-like"/>
    <property type="match status" value="1"/>
</dbReference>
<name>A0A1S8CSY1_9GAMM</name>
<accession>A0A1S8CSY1</accession>
<gene>
    <name evidence="9" type="ORF">BKE30_12265</name>
</gene>
<dbReference type="Gene3D" id="6.10.250.600">
    <property type="match status" value="1"/>
</dbReference>
<organism evidence="9 10">
    <name type="scientific">Alkanindiges hydrocarboniclasticus</name>
    <dbReference type="NCBI Taxonomy" id="1907941"/>
    <lineage>
        <taxon>Bacteria</taxon>
        <taxon>Pseudomonadati</taxon>
        <taxon>Pseudomonadota</taxon>
        <taxon>Gammaproteobacteria</taxon>
        <taxon>Moraxellales</taxon>
        <taxon>Moraxellaceae</taxon>
        <taxon>Alkanindiges</taxon>
    </lineage>
</organism>
<dbReference type="PROSITE" id="PS00073">
    <property type="entry name" value="ACYL_COA_DH_2"/>
    <property type="match status" value="1"/>
</dbReference>
<dbReference type="Proteomes" id="UP000192132">
    <property type="component" value="Unassembled WGS sequence"/>
</dbReference>
<evidence type="ECO:0000259" key="6">
    <source>
        <dbReference type="Pfam" id="PF00441"/>
    </source>
</evidence>